<reference evidence="1 2" key="1">
    <citation type="submission" date="2021-06" db="EMBL/GenBank/DDBJ databases">
        <authorList>
            <person name="Kallberg Y."/>
            <person name="Tangrot J."/>
            <person name="Rosling A."/>
        </authorList>
    </citation>
    <scope>NUCLEOTIDE SEQUENCE [LARGE SCALE GENOMIC DNA]</scope>
    <source>
        <strain evidence="1 2">120-4 pot B 10/14</strain>
    </source>
</reference>
<dbReference type="Proteomes" id="UP000789901">
    <property type="component" value="Unassembled WGS sequence"/>
</dbReference>
<keyword evidence="2" id="KW-1185">Reference proteome</keyword>
<dbReference type="EMBL" id="CAJVQB010000976">
    <property type="protein sequence ID" value="CAG8515766.1"/>
    <property type="molecule type" value="Genomic_DNA"/>
</dbReference>
<evidence type="ECO:0000313" key="1">
    <source>
        <dbReference type="EMBL" id="CAG8515766.1"/>
    </source>
</evidence>
<gene>
    <name evidence="1" type="ORF">GMARGA_LOCUS2908</name>
</gene>
<accession>A0ABM8W3J4</accession>
<protein>
    <submittedName>
        <fullName evidence="1">8543_t:CDS:1</fullName>
    </submittedName>
</protein>
<evidence type="ECO:0000313" key="2">
    <source>
        <dbReference type="Proteomes" id="UP000789901"/>
    </source>
</evidence>
<proteinExistence type="predicted"/>
<organism evidence="1 2">
    <name type="scientific">Gigaspora margarita</name>
    <dbReference type="NCBI Taxonomy" id="4874"/>
    <lineage>
        <taxon>Eukaryota</taxon>
        <taxon>Fungi</taxon>
        <taxon>Fungi incertae sedis</taxon>
        <taxon>Mucoromycota</taxon>
        <taxon>Glomeromycotina</taxon>
        <taxon>Glomeromycetes</taxon>
        <taxon>Diversisporales</taxon>
        <taxon>Gigasporaceae</taxon>
        <taxon>Gigaspora</taxon>
    </lineage>
</organism>
<sequence length="105" mass="12677">MKKVKKMHTKDTENEIQQQIYLEKINNTKMNINNLKMDNTISGNRQQQDQIEQNTVRTRMQERAKDISEMKIDSQNKNIYITNEWFCNIKKIQVQNKELNFDNKV</sequence>
<comment type="caution">
    <text evidence="1">The sequence shown here is derived from an EMBL/GenBank/DDBJ whole genome shotgun (WGS) entry which is preliminary data.</text>
</comment>
<name>A0ABM8W3J4_GIGMA</name>